<keyword evidence="2" id="KW-1185">Reference proteome</keyword>
<organism evidence="1 2">
    <name type="scientific">Zarea fungicola</name>
    <dbReference type="NCBI Taxonomy" id="93591"/>
    <lineage>
        <taxon>Eukaryota</taxon>
        <taxon>Fungi</taxon>
        <taxon>Dikarya</taxon>
        <taxon>Ascomycota</taxon>
        <taxon>Pezizomycotina</taxon>
        <taxon>Sordariomycetes</taxon>
        <taxon>Hypocreomycetidae</taxon>
        <taxon>Hypocreales</taxon>
        <taxon>Cordycipitaceae</taxon>
        <taxon>Zarea</taxon>
    </lineage>
</organism>
<accession>A0ACC1N7P5</accession>
<dbReference type="EMBL" id="JANJQO010000776">
    <property type="protein sequence ID" value="KAJ2974881.1"/>
    <property type="molecule type" value="Genomic_DNA"/>
</dbReference>
<name>A0ACC1N7P5_9HYPO</name>
<evidence type="ECO:0000313" key="1">
    <source>
        <dbReference type="EMBL" id="KAJ2974881.1"/>
    </source>
</evidence>
<protein>
    <submittedName>
        <fullName evidence="1">Uncharacterized protein</fullName>
    </submittedName>
</protein>
<gene>
    <name evidence="1" type="ORF">NQ176_g5824</name>
</gene>
<evidence type="ECO:0000313" key="2">
    <source>
        <dbReference type="Proteomes" id="UP001143910"/>
    </source>
</evidence>
<reference evidence="1" key="1">
    <citation type="submission" date="2022-08" db="EMBL/GenBank/DDBJ databases">
        <title>Genome Sequence of Lecanicillium fungicola.</title>
        <authorList>
            <person name="Buettner E."/>
        </authorList>
    </citation>
    <scope>NUCLEOTIDE SEQUENCE</scope>
    <source>
        <strain evidence="1">Babe33</strain>
    </source>
</reference>
<sequence>MSGLERRHCCGETTKNNLLNVTTVSSTSDFPSELRRKRGVIQEPTTMAATDTWGTTDVQCRECRASEVKYTTLQLRSADEGTTMFYFCPKCSASKTEVRGANVEDAWTLVRNVCSAVELVRGAAIGGREAGRGRSQHTARHVEALRRITGRGLLRDEEETLAVGIAVDVVESLSIATCSARISRKASAAILDGAQGANCSARFDDEAQWQELLEGKVARIQFEVTGA</sequence>
<proteinExistence type="predicted"/>
<dbReference type="Proteomes" id="UP001143910">
    <property type="component" value="Unassembled WGS sequence"/>
</dbReference>
<comment type="caution">
    <text evidence="1">The sequence shown here is derived from an EMBL/GenBank/DDBJ whole genome shotgun (WGS) entry which is preliminary data.</text>
</comment>